<evidence type="ECO:0000313" key="7">
    <source>
        <dbReference type="Proteomes" id="UP001523566"/>
    </source>
</evidence>
<keyword evidence="2 3" id="KW-0175">Coiled coil</keyword>
<protein>
    <submittedName>
        <fullName evidence="6">HlyD family efflux transporter periplasmic adaptor subunit</fullName>
    </submittedName>
</protein>
<proteinExistence type="predicted"/>
<dbReference type="Gene3D" id="2.40.420.20">
    <property type="match status" value="1"/>
</dbReference>
<organism evidence="6 7">
    <name type="scientific">Aequitasia blattaphilus</name>
    <dbReference type="NCBI Taxonomy" id="2949332"/>
    <lineage>
        <taxon>Bacteria</taxon>
        <taxon>Bacillati</taxon>
        <taxon>Bacillota</taxon>
        <taxon>Clostridia</taxon>
        <taxon>Lachnospirales</taxon>
        <taxon>Lachnospiraceae</taxon>
        <taxon>Aequitasia</taxon>
    </lineage>
</organism>
<keyword evidence="4" id="KW-0472">Membrane</keyword>
<evidence type="ECO:0000256" key="4">
    <source>
        <dbReference type="SAM" id="Phobius"/>
    </source>
</evidence>
<feature type="coiled-coil region" evidence="3">
    <location>
        <begin position="140"/>
        <end position="228"/>
    </location>
</feature>
<evidence type="ECO:0000256" key="1">
    <source>
        <dbReference type="ARBA" id="ARBA00004196"/>
    </source>
</evidence>
<dbReference type="Proteomes" id="UP001523566">
    <property type="component" value="Unassembled WGS sequence"/>
</dbReference>
<name>A0ABT1E9R6_9FIRM</name>
<feature type="domain" description="YknX-like C-terminal permuted SH3-like" evidence="5">
    <location>
        <begin position="454"/>
        <end position="518"/>
    </location>
</feature>
<keyword evidence="4" id="KW-1133">Transmembrane helix</keyword>
<comment type="subcellular location">
    <subcellularLocation>
        <location evidence="1">Cell envelope</location>
    </subcellularLocation>
</comment>
<sequence length="527" mass="57193">MKKNELEKLDVIEEKVKKKKLPGWVIVPIIIIVIFVVIVAQRIMFAGVGARNKSQSLDVIKVTEGTIKETFETSGTVDSERKKTFYSPVNAPISSPPLEVGKIVKAGEALVTFDTKDLEKNNKESNLQALSTQYSNQATKEQAAKAAEASAKQAAKLEEQKQVLRNQIGEKRTEIANMEKESAAARTEQTQVMAELENVKADLAANETQILQEQAAKESEELKALVEKDTALGEIHADNAKRAADKIVELEQGKRDLEVYRDELNSRLSTGEAEQIQAASKELEVLETSLLQLEGQDHTATEAGITSGQASQMAVSEDLARLTNMSTEQLLQQGREGIKAEFDGIISKVENQGGGMAAQGGALFTLVDTSAISVGLEVSANDFAKLIIGNEASIRIGKYKYKGTLEKIDRIATKNEKGNAVIGAAIKIMDADENIFIGVPAKVSLTVAKEEKALYLPAEVINESKSGSFVYVIEENVVKKVNVETGINTGENIEIVKGLTKDAQVVHDTSGSVIEGMKATPHLREEM</sequence>
<gene>
    <name evidence="6" type="ORF">NK125_08405</name>
</gene>
<evidence type="ECO:0000313" key="6">
    <source>
        <dbReference type="EMBL" id="MCP1102431.1"/>
    </source>
</evidence>
<feature type="transmembrane region" description="Helical" evidence="4">
    <location>
        <begin position="21"/>
        <end position="45"/>
    </location>
</feature>
<dbReference type="InterPro" id="IPR058637">
    <property type="entry name" value="YknX-like_C"/>
</dbReference>
<evidence type="ECO:0000256" key="3">
    <source>
        <dbReference type="SAM" id="Coils"/>
    </source>
</evidence>
<dbReference type="RefSeq" id="WP_262066216.1">
    <property type="nucleotide sequence ID" value="NZ_JAMXOD010000010.1"/>
</dbReference>
<keyword evidence="7" id="KW-1185">Reference proteome</keyword>
<dbReference type="Pfam" id="PF25989">
    <property type="entry name" value="YknX_C"/>
    <property type="match status" value="1"/>
</dbReference>
<dbReference type="Gene3D" id="2.40.30.170">
    <property type="match status" value="1"/>
</dbReference>
<evidence type="ECO:0000256" key="2">
    <source>
        <dbReference type="ARBA" id="ARBA00023054"/>
    </source>
</evidence>
<dbReference type="EMBL" id="JAMZFW010000010">
    <property type="protein sequence ID" value="MCP1102431.1"/>
    <property type="molecule type" value="Genomic_DNA"/>
</dbReference>
<comment type="caution">
    <text evidence="6">The sequence shown here is derived from an EMBL/GenBank/DDBJ whole genome shotgun (WGS) entry which is preliminary data.</text>
</comment>
<reference evidence="6 7" key="1">
    <citation type="journal article" date="2022" name="Genome Biol. Evol.">
        <title>Host diet, physiology and behaviors set the stage for Lachnospiraceae cladogenesis.</title>
        <authorList>
            <person name="Vera-Ponce De Leon A."/>
            <person name="Schneider M."/>
            <person name="Jahnes B.C."/>
            <person name="Sadowski V."/>
            <person name="Camuy-Velez L.A."/>
            <person name="Duan J."/>
            <person name="Sabree Z.L."/>
        </authorList>
    </citation>
    <scope>NUCLEOTIDE SEQUENCE [LARGE SCALE GENOMIC DNA]</scope>
    <source>
        <strain evidence="6 7">PAL113</strain>
    </source>
</reference>
<keyword evidence="4" id="KW-0812">Transmembrane</keyword>
<dbReference type="InterPro" id="IPR050465">
    <property type="entry name" value="UPF0194_transport"/>
</dbReference>
<dbReference type="PANTHER" id="PTHR32347">
    <property type="entry name" value="EFFLUX SYSTEM COMPONENT YKNX-RELATED"/>
    <property type="match status" value="1"/>
</dbReference>
<accession>A0ABT1E9R6</accession>
<evidence type="ECO:0000259" key="5">
    <source>
        <dbReference type="Pfam" id="PF25989"/>
    </source>
</evidence>